<reference evidence="4" key="1">
    <citation type="journal article" date="2014" name="Int. J. Syst. Evol. Microbiol.">
        <title>Complete genome sequence of Corynebacterium casei LMG S-19264T (=DSM 44701T), isolated from a smear-ripened cheese.</title>
        <authorList>
            <consortium name="US DOE Joint Genome Institute (JGI-PGF)"/>
            <person name="Walter F."/>
            <person name="Albersmeier A."/>
            <person name="Kalinowski J."/>
            <person name="Ruckert C."/>
        </authorList>
    </citation>
    <scope>NUCLEOTIDE SEQUENCE</scope>
    <source>
        <strain evidence="4">KCTC 42651</strain>
    </source>
</reference>
<reference evidence="4" key="2">
    <citation type="submission" date="2020-09" db="EMBL/GenBank/DDBJ databases">
        <authorList>
            <person name="Sun Q."/>
            <person name="Kim S."/>
        </authorList>
    </citation>
    <scope>NUCLEOTIDE SEQUENCE</scope>
    <source>
        <strain evidence="4">KCTC 42651</strain>
    </source>
</reference>
<comment type="caution">
    <text evidence="4">The sequence shown here is derived from an EMBL/GenBank/DDBJ whole genome shotgun (WGS) entry which is preliminary data.</text>
</comment>
<dbReference type="PANTHER" id="PTHR43877">
    <property type="entry name" value="AMINOALKYLPHOSPHONATE N-ACETYLTRANSFERASE-RELATED-RELATED"/>
    <property type="match status" value="1"/>
</dbReference>
<evidence type="ECO:0000313" key="4">
    <source>
        <dbReference type="EMBL" id="GHD41024.1"/>
    </source>
</evidence>
<dbReference type="Pfam" id="PF00583">
    <property type="entry name" value="Acetyltransf_1"/>
    <property type="match status" value="1"/>
</dbReference>
<dbReference type="InterPro" id="IPR000182">
    <property type="entry name" value="GNAT_dom"/>
</dbReference>
<dbReference type="PROSITE" id="PS51186">
    <property type="entry name" value="GNAT"/>
    <property type="match status" value="1"/>
</dbReference>
<keyword evidence="5" id="KW-1185">Reference proteome</keyword>
<keyword evidence="2" id="KW-0012">Acyltransferase</keyword>
<protein>
    <submittedName>
        <fullName evidence="4">N-acetyltransferase</fullName>
    </submittedName>
</protein>
<gene>
    <name evidence="4" type="ORF">GCM10017083_04880</name>
</gene>
<name>A0A918XP40_9PROT</name>
<organism evidence="4 5">
    <name type="scientific">Thalassobaculum fulvum</name>
    <dbReference type="NCBI Taxonomy" id="1633335"/>
    <lineage>
        <taxon>Bacteria</taxon>
        <taxon>Pseudomonadati</taxon>
        <taxon>Pseudomonadota</taxon>
        <taxon>Alphaproteobacteria</taxon>
        <taxon>Rhodospirillales</taxon>
        <taxon>Thalassobaculaceae</taxon>
        <taxon>Thalassobaculum</taxon>
    </lineage>
</organism>
<dbReference type="RefSeq" id="WP_189987309.1">
    <property type="nucleotide sequence ID" value="NZ_BMZS01000001.1"/>
</dbReference>
<evidence type="ECO:0000256" key="2">
    <source>
        <dbReference type="ARBA" id="ARBA00023315"/>
    </source>
</evidence>
<dbReference type="AlphaFoldDB" id="A0A918XP40"/>
<dbReference type="EMBL" id="BMZS01000001">
    <property type="protein sequence ID" value="GHD41024.1"/>
    <property type="molecule type" value="Genomic_DNA"/>
</dbReference>
<dbReference type="SUPFAM" id="SSF55729">
    <property type="entry name" value="Acyl-CoA N-acyltransferases (Nat)"/>
    <property type="match status" value="1"/>
</dbReference>
<accession>A0A918XP40</accession>
<dbReference type="GO" id="GO:0016747">
    <property type="term" value="F:acyltransferase activity, transferring groups other than amino-acyl groups"/>
    <property type="evidence" value="ECO:0007669"/>
    <property type="project" value="InterPro"/>
</dbReference>
<keyword evidence="1" id="KW-0808">Transferase</keyword>
<proteinExistence type="predicted"/>
<dbReference type="Gene3D" id="3.40.630.30">
    <property type="match status" value="1"/>
</dbReference>
<dbReference type="Proteomes" id="UP000630353">
    <property type="component" value="Unassembled WGS sequence"/>
</dbReference>
<sequence length="153" mass="16575">MADGRRIRPARVEEADALTALARRSKAHWPYDEAMMAVFNRTIAITRDAIAAHVVLVHETGDAVDGVGVLIPGGDDAELDHLWVDPPAIGRGVGRRLFEALAEAARRRGARRIVLNADPHAEGFYLRLGAVRIGGHPVAEIPGRVLPRLAMTL</sequence>
<dbReference type="InterPro" id="IPR050832">
    <property type="entry name" value="Bact_Acetyltransf"/>
</dbReference>
<feature type="domain" description="N-acetyltransferase" evidence="3">
    <location>
        <begin position="5"/>
        <end position="152"/>
    </location>
</feature>
<dbReference type="InterPro" id="IPR016181">
    <property type="entry name" value="Acyl_CoA_acyltransferase"/>
</dbReference>
<evidence type="ECO:0000259" key="3">
    <source>
        <dbReference type="PROSITE" id="PS51186"/>
    </source>
</evidence>
<evidence type="ECO:0000256" key="1">
    <source>
        <dbReference type="ARBA" id="ARBA00022679"/>
    </source>
</evidence>
<evidence type="ECO:0000313" key="5">
    <source>
        <dbReference type="Proteomes" id="UP000630353"/>
    </source>
</evidence>